<dbReference type="EMBL" id="CR522870">
    <property type="protein sequence ID" value="CAG35061.1"/>
    <property type="molecule type" value="Genomic_DNA"/>
</dbReference>
<dbReference type="GO" id="GO:0003677">
    <property type="term" value="F:DNA binding"/>
    <property type="evidence" value="ECO:0007669"/>
    <property type="project" value="InterPro"/>
</dbReference>
<accession>Q6ARG4</accession>
<dbReference type="NCBIfam" id="TIGR01764">
    <property type="entry name" value="excise"/>
    <property type="match status" value="1"/>
</dbReference>
<organism evidence="3 4">
    <name type="scientific">Desulfotalea psychrophila (strain LSv54 / DSM 12343)</name>
    <dbReference type="NCBI Taxonomy" id="177439"/>
    <lineage>
        <taxon>Bacteria</taxon>
        <taxon>Pseudomonadati</taxon>
        <taxon>Thermodesulfobacteriota</taxon>
        <taxon>Desulfobulbia</taxon>
        <taxon>Desulfobulbales</taxon>
        <taxon>Desulfocapsaceae</taxon>
        <taxon>Desulfotalea</taxon>
    </lineage>
</organism>
<evidence type="ECO:0000313" key="3">
    <source>
        <dbReference type="EMBL" id="CAG35061.1"/>
    </source>
</evidence>
<evidence type="ECO:0000259" key="1">
    <source>
        <dbReference type="Pfam" id="PF12727"/>
    </source>
</evidence>
<dbReference type="Proteomes" id="UP000000602">
    <property type="component" value="Chromosome"/>
</dbReference>
<dbReference type="STRING" id="177439.DP0332"/>
<keyword evidence="4" id="KW-1185">Reference proteome</keyword>
<proteinExistence type="predicted"/>
<dbReference type="InterPro" id="IPR010093">
    <property type="entry name" value="SinI_DNA-bd"/>
</dbReference>
<evidence type="ECO:0000313" key="4">
    <source>
        <dbReference type="Proteomes" id="UP000000602"/>
    </source>
</evidence>
<dbReference type="Pfam" id="PF12727">
    <property type="entry name" value="PBP_like"/>
    <property type="match status" value="1"/>
</dbReference>
<dbReference type="Pfam" id="PF12728">
    <property type="entry name" value="HTH_17"/>
    <property type="match status" value="1"/>
</dbReference>
<dbReference type="PANTHER" id="PTHR38431:SF1">
    <property type="entry name" value="BLL2305 PROTEIN"/>
    <property type="match status" value="1"/>
</dbReference>
<dbReference type="PANTHER" id="PTHR38431">
    <property type="entry name" value="BLL2305 PROTEIN"/>
    <property type="match status" value="1"/>
</dbReference>
<feature type="domain" description="PBP" evidence="1">
    <location>
        <begin position="93"/>
        <end position="280"/>
    </location>
</feature>
<feature type="domain" description="Helix-turn-helix" evidence="2">
    <location>
        <begin position="12"/>
        <end position="59"/>
    </location>
</feature>
<reference evidence="4" key="1">
    <citation type="journal article" date="2004" name="Environ. Microbiol.">
        <title>The genome of Desulfotalea psychrophila, a sulfate-reducing bacterium from permanently cold Arctic sediments.</title>
        <authorList>
            <person name="Rabus R."/>
            <person name="Ruepp A."/>
            <person name="Frickey T."/>
            <person name="Rattei T."/>
            <person name="Fartmann B."/>
            <person name="Stark M."/>
            <person name="Bauer M."/>
            <person name="Zibat A."/>
            <person name="Lombardot T."/>
            <person name="Becker I."/>
            <person name="Amann J."/>
            <person name="Gellner K."/>
            <person name="Teeling H."/>
            <person name="Leuschner W.D."/>
            <person name="Gloeckner F.-O."/>
            <person name="Lupas A.N."/>
            <person name="Amann R."/>
            <person name="Klenk H.-P."/>
        </authorList>
    </citation>
    <scope>NUCLEOTIDE SEQUENCE [LARGE SCALE GENOMIC DNA]</scope>
    <source>
        <strain evidence="4">DSM 12343 / LSv54</strain>
    </source>
</reference>
<dbReference type="SUPFAM" id="SSF53850">
    <property type="entry name" value="Periplasmic binding protein-like II"/>
    <property type="match status" value="1"/>
</dbReference>
<protein>
    <submittedName>
        <fullName evidence="3">Related to molybdenum cofactor biosynthesis</fullName>
    </submittedName>
</protein>
<dbReference type="eggNOG" id="COG1910">
    <property type="taxonomic scope" value="Bacteria"/>
</dbReference>
<name>Q6ARG4_DESPS</name>
<dbReference type="InterPro" id="IPR024370">
    <property type="entry name" value="PBP_domain"/>
</dbReference>
<dbReference type="AlphaFoldDB" id="Q6ARG4"/>
<gene>
    <name evidence="3" type="ordered locus">DP0332</name>
</gene>
<dbReference type="InterPro" id="IPR041657">
    <property type="entry name" value="HTH_17"/>
</dbReference>
<dbReference type="HOGENOM" id="CLU_053344_1_0_7"/>
<sequence length="310" mass="35129">MNYMRRQEDNPFLTTKEVAELLHVNEKMVYSLVNDKGLPASKVTGKWLFPRRLVAEWLEVNVTNYRPATVSVDDLILLVAGSDDPLFQQTLALFQRRYPRRIAFFANLGSMGGVSSLRRGLCHIGVCHLLQDENEEYNFDFASQELEQAPVFVNFSKREQGLLVAKGNPKGIEGIEDLARKGISIVNRPQGTGTRVLLDHELSIRRISSQKIDGYSREVSRHLDGGLEVLAGRVDAAPGIRAIAGMLDLDFVPLRWERFDLIISKERFFERGIQDFIGLLHEETFRQLADSFVGYDVSLCGKMLFPDNLK</sequence>
<dbReference type="Gene3D" id="3.40.190.10">
    <property type="entry name" value="Periplasmic binding protein-like II"/>
    <property type="match status" value="1"/>
</dbReference>
<dbReference type="KEGG" id="dps:DP0332"/>
<evidence type="ECO:0000259" key="2">
    <source>
        <dbReference type="Pfam" id="PF12728"/>
    </source>
</evidence>